<dbReference type="Gene3D" id="3.10.129.10">
    <property type="entry name" value="Hotdog Thioesterase"/>
    <property type="match status" value="1"/>
</dbReference>
<dbReference type="Proteomes" id="UP000232196">
    <property type="component" value="Unassembled WGS sequence"/>
</dbReference>
<dbReference type="PANTHER" id="PTHR31793:SF27">
    <property type="entry name" value="NOVEL THIOESTERASE SUPERFAMILY DOMAIN AND SAPOSIN A-TYPE DOMAIN CONTAINING PROTEIN (0610012H03RIK)"/>
    <property type="match status" value="1"/>
</dbReference>
<comment type="similarity">
    <text evidence="1">Belongs to the 4-hydroxybenzoyl-CoA thioesterase family.</text>
</comment>
<dbReference type="CDD" id="cd00586">
    <property type="entry name" value="4HBT"/>
    <property type="match status" value="1"/>
</dbReference>
<comment type="caution">
    <text evidence="3">The sequence shown here is derived from an EMBL/GenBank/DDBJ whole genome shotgun (WGS) entry which is preliminary data.</text>
</comment>
<dbReference type="EMBL" id="NPDN01000004">
    <property type="protein sequence ID" value="PJZ25859.1"/>
    <property type="molecule type" value="Genomic_DNA"/>
</dbReference>
<organism evidence="3 4">
    <name type="scientific">Leptospira hartskeerlii</name>
    <dbReference type="NCBI Taxonomy" id="2023177"/>
    <lineage>
        <taxon>Bacteria</taxon>
        <taxon>Pseudomonadati</taxon>
        <taxon>Spirochaetota</taxon>
        <taxon>Spirochaetia</taxon>
        <taxon>Leptospirales</taxon>
        <taxon>Leptospiraceae</taxon>
        <taxon>Leptospira</taxon>
    </lineage>
</organism>
<evidence type="ECO:0000313" key="3">
    <source>
        <dbReference type="EMBL" id="PJZ25859.1"/>
    </source>
</evidence>
<proteinExistence type="inferred from homology"/>
<dbReference type="PANTHER" id="PTHR31793">
    <property type="entry name" value="4-HYDROXYBENZOYL-COA THIOESTERASE FAMILY MEMBER"/>
    <property type="match status" value="1"/>
</dbReference>
<sequence length="175" mass="20379">MELTIDKPALSPHSFARIRFQDCDPFGHLNNARYMDYFLEARSEQLRETANFDFYEYGSSSGKSWVVSKVETQYLEPVKQNDVVKIVTRLIKLTPATIHNEYLLLDKEGNRLKAVLRAQFSFIDLQKGRPVRHDQEMMSFLGSFIFDEPGLEEGSFEDRVKQLRKQVSEGKYSQD</sequence>
<gene>
    <name evidence="3" type="ORF">CH357_09505</name>
</gene>
<dbReference type="OrthoDB" id="334743at2"/>
<dbReference type="AlphaFoldDB" id="A0A2M9XE20"/>
<evidence type="ECO:0000256" key="1">
    <source>
        <dbReference type="ARBA" id="ARBA00005953"/>
    </source>
</evidence>
<dbReference type="Pfam" id="PF13279">
    <property type="entry name" value="4HBT_2"/>
    <property type="match status" value="1"/>
</dbReference>
<reference evidence="3 4" key="1">
    <citation type="submission" date="2017-07" db="EMBL/GenBank/DDBJ databases">
        <title>Leptospira spp. isolated from tropical soils.</title>
        <authorList>
            <person name="Thibeaux R."/>
            <person name="Iraola G."/>
            <person name="Ferres I."/>
            <person name="Bierque E."/>
            <person name="Girault D."/>
            <person name="Soupe-Gilbert M.-E."/>
            <person name="Picardeau M."/>
            <person name="Goarant C."/>
        </authorList>
    </citation>
    <scope>NUCLEOTIDE SEQUENCE [LARGE SCALE GENOMIC DNA]</scope>
    <source>
        <strain evidence="3 4">MCA1-C-A1</strain>
    </source>
</reference>
<protein>
    <submittedName>
        <fullName evidence="3">Thioesterase</fullName>
    </submittedName>
</protein>
<keyword evidence="4" id="KW-1185">Reference proteome</keyword>
<dbReference type="SUPFAM" id="SSF54637">
    <property type="entry name" value="Thioesterase/thiol ester dehydrase-isomerase"/>
    <property type="match status" value="1"/>
</dbReference>
<dbReference type="InterPro" id="IPR029069">
    <property type="entry name" value="HotDog_dom_sf"/>
</dbReference>
<dbReference type="InterPro" id="IPR050563">
    <property type="entry name" value="4-hydroxybenzoyl-CoA_TE"/>
</dbReference>
<keyword evidence="2" id="KW-0378">Hydrolase</keyword>
<accession>A0A2M9XE20</accession>
<evidence type="ECO:0000313" key="4">
    <source>
        <dbReference type="Proteomes" id="UP000232196"/>
    </source>
</evidence>
<evidence type="ECO:0000256" key="2">
    <source>
        <dbReference type="ARBA" id="ARBA00022801"/>
    </source>
</evidence>
<name>A0A2M9XE20_9LEPT</name>
<dbReference type="RefSeq" id="WP_100706496.1">
    <property type="nucleotide sequence ID" value="NZ_NPDL01000001.1"/>
</dbReference>
<dbReference type="GO" id="GO:0047617">
    <property type="term" value="F:fatty acyl-CoA hydrolase activity"/>
    <property type="evidence" value="ECO:0007669"/>
    <property type="project" value="TreeGrafter"/>
</dbReference>